<evidence type="ECO:0000256" key="6">
    <source>
        <dbReference type="ARBA" id="ARBA00093236"/>
    </source>
</evidence>
<comment type="catalytic activity">
    <reaction evidence="6">
        <text>3,3'-diiodothyronamine + iodide + A + H(+) = 3,3',5'-triiodothyronamine + AH2</text>
        <dbReference type="Rhea" id="RHEA:83795"/>
        <dbReference type="ChEBI" id="CHEBI:13193"/>
        <dbReference type="ChEBI" id="CHEBI:15378"/>
        <dbReference type="ChEBI" id="CHEBI:16382"/>
        <dbReference type="ChEBI" id="CHEBI:17499"/>
        <dbReference type="ChEBI" id="CHEBI:233341"/>
        <dbReference type="ChEBI" id="CHEBI:233343"/>
    </reaction>
    <physiologicalReaction direction="right-to-left" evidence="6">
        <dbReference type="Rhea" id="RHEA:83797"/>
    </physiologicalReaction>
</comment>
<accession>A0A493U4K6</accession>
<dbReference type="Proteomes" id="UP000016666">
    <property type="component" value="Chromosome 8"/>
</dbReference>
<sequence>RGAPQAGSSLLLQKALVLLHVTASVVVGKTLMVLFPNAMKRHILKQGEKSRMNQNPKFSYENWGPTFFSFQYLLFVLKVKWKRLEDEAYEGRPAPNTPVVTSQGDVRHLFDFMRGQSSSLQCFGCAKMFNKLVKDFSSIADFLIIYIEEAHAADGWAFKNNIIINNHRSLEDRKIAAQLLQKNNPLCPVVLDTMENLSSSKYAALPERLYLLQEGKVIYKGGVGPWNYHPQEIRAILEKLK</sequence>
<keyword evidence="9" id="KW-0812">Transmembrane</keyword>
<evidence type="ECO:0000256" key="2">
    <source>
        <dbReference type="ARBA" id="ARBA00093202"/>
    </source>
</evidence>
<comment type="catalytic activity">
    <reaction evidence="2">
        <text>3,3',5'-triiodo-L-thyronine sulfate + iodide + A + H(+) = L-thyroxine sulfate + AH2</text>
        <dbReference type="Rhea" id="RHEA:83835"/>
        <dbReference type="ChEBI" id="CHEBI:13193"/>
        <dbReference type="ChEBI" id="CHEBI:15378"/>
        <dbReference type="ChEBI" id="CHEBI:16382"/>
        <dbReference type="ChEBI" id="CHEBI:17499"/>
        <dbReference type="ChEBI" id="CHEBI:176512"/>
        <dbReference type="ChEBI" id="CHEBI:176513"/>
    </reaction>
    <physiologicalReaction direction="right-to-left" evidence="2">
        <dbReference type="Rhea" id="RHEA:83837"/>
    </physiologicalReaction>
</comment>
<dbReference type="GO" id="GO:0004800">
    <property type="term" value="F:thyroxine 5'-deiodinase activity"/>
    <property type="evidence" value="ECO:0007669"/>
    <property type="project" value="Ensembl"/>
</dbReference>
<evidence type="ECO:0000256" key="1">
    <source>
        <dbReference type="ARBA" id="ARBA00093186"/>
    </source>
</evidence>
<dbReference type="Ensembl" id="ENSAPLT00000020764.1">
    <property type="protein sequence ID" value="ENSAPLP00000032905.1"/>
    <property type="gene ID" value="ENSAPLG00000026658.1"/>
</dbReference>
<dbReference type="Gene3D" id="3.40.30.10">
    <property type="entry name" value="Glutaredoxin"/>
    <property type="match status" value="1"/>
</dbReference>
<comment type="catalytic activity">
    <reaction evidence="5">
        <text>3,3'-diiodo-L-thyronine sulfate + iodide + A + H(+) = 3,3',5'-triiodo-L-thyronine sulfate + AH2</text>
        <dbReference type="Rhea" id="RHEA:83831"/>
        <dbReference type="ChEBI" id="CHEBI:13193"/>
        <dbReference type="ChEBI" id="CHEBI:15378"/>
        <dbReference type="ChEBI" id="CHEBI:16382"/>
        <dbReference type="ChEBI" id="CHEBI:17499"/>
        <dbReference type="ChEBI" id="CHEBI:176513"/>
        <dbReference type="ChEBI" id="CHEBI:176515"/>
    </reaction>
    <physiologicalReaction direction="right-to-left" evidence="5">
        <dbReference type="Rhea" id="RHEA:83833"/>
    </physiologicalReaction>
</comment>
<evidence type="ECO:0000256" key="5">
    <source>
        <dbReference type="ARBA" id="ARBA00093219"/>
    </source>
</evidence>
<dbReference type="GO" id="GO:0006520">
    <property type="term" value="P:amino acid metabolic process"/>
    <property type="evidence" value="ECO:0007669"/>
    <property type="project" value="Ensembl"/>
</dbReference>
<comment type="similarity">
    <text evidence="8">Belongs to the iodothyronine deiodinase family.</text>
</comment>
<dbReference type="AlphaFoldDB" id="A0A493U4K6"/>
<dbReference type="GeneTree" id="ENSGT00940000154482"/>
<evidence type="ECO:0000256" key="4">
    <source>
        <dbReference type="ARBA" id="ARBA00093210"/>
    </source>
</evidence>
<dbReference type="OMA" id="TFGSCTX"/>
<keyword evidence="8" id="KW-0893">Thyroid hormones biosynthesis</keyword>
<comment type="function">
    <text evidence="8">Responsible for the deiodination of T4 (3,5,3',5'-tetraiodothyronine).</text>
</comment>
<keyword evidence="8" id="KW-0560">Oxidoreductase</keyword>
<comment type="catalytic activity">
    <reaction evidence="4">
        <text>3'-iodothyronamine + iodide + A + H(+) = 3',5'-diiodothyronamine + AH2</text>
        <dbReference type="Rhea" id="RHEA:83803"/>
        <dbReference type="ChEBI" id="CHEBI:13193"/>
        <dbReference type="ChEBI" id="CHEBI:15378"/>
        <dbReference type="ChEBI" id="CHEBI:16382"/>
        <dbReference type="ChEBI" id="CHEBI:17499"/>
        <dbReference type="ChEBI" id="CHEBI:233339"/>
        <dbReference type="ChEBI" id="CHEBI:233342"/>
    </reaction>
    <physiologicalReaction direction="right-to-left" evidence="4">
        <dbReference type="Rhea" id="RHEA:83805"/>
    </physiologicalReaction>
</comment>
<keyword evidence="9" id="KW-1133">Transmembrane helix</keyword>
<keyword evidence="11" id="KW-1185">Reference proteome</keyword>
<reference evidence="10" key="3">
    <citation type="submission" date="2025-09" db="UniProtKB">
        <authorList>
            <consortium name="Ensembl"/>
        </authorList>
    </citation>
    <scope>IDENTIFICATION</scope>
</reference>
<evidence type="ECO:0000256" key="7">
    <source>
        <dbReference type="ARBA" id="ARBA00093242"/>
    </source>
</evidence>
<keyword evidence="8" id="KW-0712">Selenocysteine</keyword>
<dbReference type="PANTHER" id="PTHR11781:SF22">
    <property type="entry name" value="TYPE I IODOTHYRONINE DEIODINASE"/>
    <property type="match status" value="1"/>
</dbReference>
<protein>
    <recommendedName>
        <fullName evidence="8">Iodothyronine deiodinase</fullName>
    </recommendedName>
</protein>
<dbReference type="GO" id="GO:0033798">
    <property type="term" value="F:thyroxine 5-deiodinase activity"/>
    <property type="evidence" value="ECO:0007669"/>
    <property type="project" value="Ensembl"/>
</dbReference>
<evidence type="ECO:0000313" key="10">
    <source>
        <dbReference type="Ensembl" id="ENSAPLP00000032905.1"/>
    </source>
</evidence>
<dbReference type="STRING" id="8840.ENSAPLP00000032905"/>
<dbReference type="Pfam" id="PF00837">
    <property type="entry name" value="T4_deiodinase"/>
    <property type="match status" value="1"/>
</dbReference>
<dbReference type="InterPro" id="IPR000643">
    <property type="entry name" value="Iodothyronine_deiodinase"/>
</dbReference>
<evidence type="ECO:0000256" key="3">
    <source>
        <dbReference type="ARBA" id="ARBA00093206"/>
    </source>
</evidence>
<evidence type="ECO:0000313" key="11">
    <source>
        <dbReference type="Proteomes" id="UP000016666"/>
    </source>
</evidence>
<comment type="catalytic activity">
    <reaction evidence="3">
        <text>3,3'-diiodo-L-thyronine sulfate + iodide + A + H(+) = 3,3',5-triiodo-L-thyronine sulfate + AH2</text>
        <dbReference type="Rhea" id="RHEA:83751"/>
        <dbReference type="ChEBI" id="CHEBI:13193"/>
        <dbReference type="ChEBI" id="CHEBI:15378"/>
        <dbReference type="ChEBI" id="CHEBI:16382"/>
        <dbReference type="ChEBI" id="CHEBI:17499"/>
        <dbReference type="ChEBI" id="CHEBI:176511"/>
        <dbReference type="ChEBI" id="CHEBI:176515"/>
    </reaction>
    <physiologicalReaction direction="right-to-left" evidence="3">
        <dbReference type="Rhea" id="RHEA:83753"/>
    </physiologicalReaction>
</comment>
<comment type="catalytic activity">
    <reaction evidence="7">
        <text>3-iodothyronamine + iodide + A + H(+) = 3,3'-diiodothyronamine + AH2</text>
        <dbReference type="Rhea" id="RHEA:83827"/>
        <dbReference type="ChEBI" id="CHEBI:13193"/>
        <dbReference type="ChEBI" id="CHEBI:15378"/>
        <dbReference type="ChEBI" id="CHEBI:16382"/>
        <dbReference type="ChEBI" id="CHEBI:17499"/>
        <dbReference type="ChEBI" id="CHEBI:231647"/>
        <dbReference type="ChEBI" id="CHEBI:233341"/>
    </reaction>
    <physiologicalReaction direction="right-to-left" evidence="7">
        <dbReference type="Rhea" id="RHEA:83829"/>
    </physiologicalReaction>
</comment>
<reference evidence="10 11" key="1">
    <citation type="submission" date="2017-10" db="EMBL/GenBank/DDBJ databases">
        <title>A new Pekin duck reference genome.</title>
        <authorList>
            <person name="Hou Z.-C."/>
            <person name="Zhou Z.-K."/>
            <person name="Zhu F."/>
            <person name="Hou S.-S."/>
        </authorList>
    </citation>
    <scope>NUCLEOTIDE SEQUENCE [LARGE SCALE GENOMIC DNA]</scope>
</reference>
<comment type="catalytic activity">
    <reaction evidence="1">
        <text>3-iodo-L-thyronine + iodide + A + H(+) = 3,3'-diiodo-L-thyronine + AH2</text>
        <dbReference type="Rhea" id="RHEA:83783"/>
        <dbReference type="ChEBI" id="CHEBI:13193"/>
        <dbReference type="ChEBI" id="CHEBI:15378"/>
        <dbReference type="ChEBI" id="CHEBI:16382"/>
        <dbReference type="ChEBI" id="CHEBI:17499"/>
        <dbReference type="ChEBI" id="CHEBI:176514"/>
        <dbReference type="ChEBI" id="CHEBI:232627"/>
    </reaction>
    <physiologicalReaction direction="right-to-left" evidence="1">
        <dbReference type="Rhea" id="RHEA:83785"/>
    </physiologicalReaction>
</comment>
<name>A0A493U4K6_ANAPP</name>
<organism evidence="10 11">
    <name type="scientific">Anas platyrhynchos platyrhynchos</name>
    <name type="common">Northern mallard</name>
    <dbReference type="NCBI Taxonomy" id="8840"/>
    <lineage>
        <taxon>Eukaryota</taxon>
        <taxon>Metazoa</taxon>
        <taxon>Chordata</taxon>
        <taxon>Craniata</taxon>
        <taxon>Vertebrata</taxon>
        <taxon>Euteleostomi</taxon>
        <taxon>Archelosauria</taxon>
        <taxon>Archosauria</taxon>
        <taxon>Dinosauria</taxon>
        <taxon>Saurischia</taxon>
        <taxon>Theropoda</taxon>
        <taxon>Coelurosauria</taxon>
        <taxon>Aves</taxon>
        <taxon>Neognathae</taxon>
        <taxon>Galloanserae</taxon>
        <taxon>Anseriformes</taxon>
        <taxon>Anatidae</taxon>
        <taxon>Anatinae</taxon>
        <taxon>Anas</taxon>
    </lineage>
</organism>
<dbReference type="PANTHER" id="PTHR11781">
    <property type="entry name" value="IODOTHYRONINE DEIODINASE"/>
    <property type="match status" value="1"/>
</dbReference>
<feature type="transmembrane region" description="Helical" evidence="9">
    <location>
        <begin position="15"/>
        <end position="35"/>
    </location>
</feature>
<evidence type="ECO:0000256" key="8">
    <source>
        <dbReference type="RuleBase" id="RU000676"/>
    </source>
</evidence>
<gene>
    <name evidence="10" type="primary">DIO1</name>
</gene>
<dbReference type="PIRSF" id="PIRSF001330">
    <property type="entry name" value="IOD"/>
    <property type="match status" value="1"/>
</dbReference>
<proteinExistence type="inferred from homology"/>
<dbReference type="GO" id="GO:0042446">
    <property type="term" value="P:hormone biosynthetic process"/>
    <property type="evidence" value="ECO:0007669"/>
    <property type="project" value="UniProtKB-KW"/>
</dbReference>
<reference evidence="10" key="2">
    <citation type="submission" date="2025-08" db="UniProtKB">
        <authorList>
            <consortium name="Ensembl"/>
        </authorList>
    </citation>
    <scope>IDENTIFICATION</scope>
</reference>
<keyword evidence="9" id="KW-0472">Membrane</keyword>
<evidence type="ECO:0000256" key="9">
    <source>
        <dbReference type="SAM" id="Phobius"/>
    </source>
</evidence>
<dbReference type="GO" id="GO:0042404">
    <property type="term" value="P:thyroid hormone catabolic process"/>
    <property type="evidence" value="ECO:0007669"/>
    <property type="project" value="Ensembl"/>
</dbReference>